<evidence type="ECO:0000259" key="1">
    <source>
        <dbReference type="Pfam" id="PF06985"/>
    </source>
</evidence>
<dbReference type="PANTHER" id="PTHR33112:SF12">
    <property type="entry name" value="HETEROKARYON INCOMPATIBILITY DOMAIN-CONTAINING PROTEIN"/>
    <property type="match status" value="1"/>
</dbReference>
<dbReference type="AlphaFoldDB" id="A0AAD9VYG7"/>
<evidence type="ECO:0000313" key="2">
    <source>
        <dbReference type="EMBL" id="KAK2599718.1"/>
    </source>
</evidence>
<evidence type="ECO:0000313" key="3">
    <source>
        <dbReference type="Proteomes" id="UP001265746"/>
    </source>
</evidence>
<accession>A0AAD9VYG7</accession>
<keyword evidence="3" id="KW-1185">Reference proteome</keyword>
<organism evidence="2 3">
    <name type="scientific">Phomopsis amygdali</name>
    <name type="common">Fusicoccum amygdali</name>
    <dbReference type="NCBI Taxonomy" id="1214568"/>
    <lineage>
        <taxon>Eukaryota</taxon>
        <taxon>Fungi</taxon>
        <taxon>Dikarya</taxon>
        <taxon>Ascomycota</taxon>
        <taxon>Pezizomycotina</taxon>
        <taxon>Sordariomycetes</taxon>
        <taxon>Sordariomycetidae</taxon>
        <taxon>Diaporthales</taxon>
        <taxon>Diaporthaceae</taxon>
        <taxon>Diaporthe</taxon>
    </lineage>
</organism>
<dbReference type="Proteomes" id="UP001265746">
    <property type="component" value="Unassembled WGS sequence"/>
</dbReference>
<proteinExistence type="predicted"/>
<dbReference type="Pfam" id="PF06985">
    <property type="entry name" value="HET"/>
    <property type="match status" value="1"/>
</dbReference>
<comment type="caution">
    <text evidence="2">The sequence shown here is derived from an EMBL/GenBank/DDBJ whole genome shotgun (WGS) entry which is preliminary data.</text>
</comment>
<feature type="domain" description="Heterokaryon incompatibility" evidence="1">
    <location>
        <begin position="226"/>
        <end position="368"/>
    </location>
</feature>
<sequence length="746" mass="84442">MAKTDTDELCQACSNIDLYSIFTGPRYFPHDAIGNKGGILTYAGTLREVLDNIRCPLCRLIKHDLYSELSQDTSRSLWYDSEEQPDPSRVRCCLRPERADYYEETRYMAKETRDQVATLVQVRLVGVDGCSTEEEDRIRMCYRGNGLRLLSPDSVDPSRPLLNGHQATTLTQSLPLLSDWIRTCFSSHRDTCGLSDVSHQNKPGRVRLIDVASRTLVYGDPEVCSYAALSYVWGHKTEQYLKFADEIQQGDDGVTLLPSSAPEIIEDGMDMCRRLGIPFLWVDLYCVDQHDPVRKTADIRDMGLIYRQALITFVAGGSGTRLLHSAADSVEGQLVENIRDKKYITSSVSMTDQIHGSAWNERGWTYQEGALAQRIAFFGDHGISFLCGAGRWSGCLHSGRYGHSAQITDLDLRSTSHYTLLANKWLRDSKWSFGDFHTMLSVFSGRALSYESDKLNAISGCLNMVGRRKDMHFVHGLPSVDFHYALLWTGEYDRPRPGFPSWSWAGWHALQQRYDVEPDTGSSGKLHDDGTRQLRPAIPSTAEISLEGLLLNRGIENPSPSNRCSHNVADVAIKDETLTINSEIAHFSFAVVPGPVDMEKVEENPDCVPSSFDSLEARICVPDWDPDREYRTPFERIRLVDVSGNACQYHYPRWYDHWPHIKLNFPRTLRGSTLTWLLRDGIDLVKIVEVELLEGEDGLGEFHHVLCLGVDTSDEEPGRGRRLGMFCLSREIWTRASPRRDRIQLI</sequence>
<gene>
    <name evidence="2" type="ORF">N8I77_011450</name>
</gene>
<reference evidence="2" key="1">
    <citation type="submission" date="2023-06" db="EMBL/GenBank/DDBJ databases">
        <authorList>
            <person name="Noh H."/>
        </authorList>
    </citation>
    <scope>NUCLEOTIDE SEQUENCE</scope>
    <source>
        <strain evidence="2">DUCC20226</strain>
    </source>
</reference>
<dbReference type="EMBL" id="JAUJFL010000007">
    <property type="protein sequence ID" value="KAK2599718.1"/>
    <property type="molecule type" value="Genomic_DNA"/>
</dbReference>
<name>A0AAD9VYG7_PHOAM</name>
<protein>
    <recommendedName>
        <fullName evidence="1">Heterokaryon incompatibility domain-containing protein</fullName>
    </recommendedName>
</protein>
<dbReference type="InterPro" id="IPR010730">
    <property type="entry name" value="HET"/>
</dbReference>
<dbReference type="PANTHER" id="PTHR33112">
    <property type="entry name" value="DOMAIN PROTEIN, PUTATIVE-RELATED"/>
    <property type="match status" value="1"/>
</dbReference>